<dbReference type="EMBL" id="CAMXCT010000849">
    <property type="protein sequence ID" value="CAI3983965.1"/>
    <property type="molecule type" value="Genomic_DNA"/>
</dbReference>
<comment type="caution">
    <text evidence="4">The sequence shown here is derived from an EMBL/GenBank/DDBJ whole genome shotgun (WGS) entry which is preliminary data.</text>
</comment>
<dbReference type="Gene3D" id="1.25.40.10">
    <property type="entry name" value="Tetratricopeptide repeat domain"/>
    <property type="match status" value="1"/>
</dbReference>
<evidence type="ECO:0000313" key="5">
    <source>
        <dbReference type="EMBL" id="CAL1137340.1"/>
    </source>
</evidence>
<dbReference type="AlphaFoldDB" id="A0A9P1C3V3"/>
<dbReference type="InterPro" id="IPR011990">
    <property type="entry name" value="TPR-like_helical_dom_sf"/>
</dbReference>
<evidence type="ECO:0000256" key="1">
    <source>
        <dbReference type="ARBA" id="ARBA00022737"/>
    </source>
</evidence>
<dbReference type="OrthoDB" id="185373at2759"/>
<evidence type="ECO:0000256" key="2">
    <source>
        <dbReference type="PROSITE-ProRule" id="PRU00708"/>
    </source>
</evidence>
<dbReference type="EMBL" id="CAMXCT020000849">
    <property type="protein sequence ID" value="CAL1137340.1"/>
    <property type="molecule type" value="Genomic_DNA"/>
</dbReference>
<gene>
    <name evidence="4" type="ORF">C1SCF055_LOCUS11527</name>
</gene>
<protein>
    <submittedName>
        <fullName evidence="6">Pentatricopeptide repeat-containing protein At1g74850, chloroplastic (Protein PLASTID TRANSCRIPTIONALLY ACTIVE 2)</fullName>
    </submittedName>
</protein>
<reference evidence="4" key="1">
    <citation type="submission" date="2022-10" db="EMBL/GenBank/DDBJ databases">
        <authorList>
            <person name="Chen Y."/>
            <person name="Dougan E. K."/>
            <person name="Chan C."/>
            <person name="Rhodes N."/>
            <person name="Thang M."/>
        </authorList>
    </citation>
    <scope>NUCLEOTIDE SEQUENCE</scope>
</reference>
<organism evidence="4">
    <name type="scientific">Cladocopium goreaui</name>
    <dbReference type="NCBI Taxonomy" id="2562237"/>
    <lineage>
        <taxon>Eukaryota</taxon>
        <taxon>Sar</taxon>
        <taxon>Alveolata</taxon>
        <taxon>Dinophyceae</taxon>
        <taxon>Suessiales</taxon>
        <taxon>Symbiodiniaceae</taxon>
        <taxon>Cladocopium</taxon>
    </lineage>
</organism>
<evidence type="ECO:0000313" key="6">
    <source>
        <dbReference type="EMBL" id="CAL4771277.1"/>
    </source>
</evidence>
<keyword evidence="3" id="KW-0175">Coiled coil</keyword>
<keyword evidence="1" id="KW-0677">Repeat</keyword>
<dbReference type="InterPro" id="IPR002885">
    <property type="entry name" value="PPR_rpt"/>
</dbReference>
<dbReference type="PROSITE" id="PS51375">
    <property type="entry name" value="PPR"/>
    <property type="match status" value="1"/>
</dbReference>
<sequence length="263" mass="29258">MKVLMKGIMPFQSLCLYAAALNKHYFLHGLSEMKDSKVELSDTVYSAMLKLLGQKGDYDAAVRIWKEMHELGLTKEGSTRQQSCFTGLMNAAAATGDVQTAQKEIDSAPYGVQLNAAHFGCLLKACRESADAEAAQKVILQMRDAGVERNIVHYTIYMGACARYVAKTQSKAEELEAQVRKQMEEDQVQANEYFLEEQVALNLQTASLRALQEEGASKPSEEALTRTGKLLESALDVPGMRLTRALRDLRDKYPKLRAAVENR</sequence>
<dbReference type="NCBIfam" id="TIGR00756">
    <property type="entry name" value="PPR"/>
    <property type="match status" value="1"/>
</dbReference>
<dbReference type="Pfam" id="PF13812">
    <property type="entry name" value="PPR_3"/>
    <property type="match status" value="1"/>
</dbReference>
<accession>A0A9P1C3V3</accession>
<dbReference type="PANTHER" id="PTHR47447">
    <property type="entry name" value="OS03G0856100 PROTEIN"/>
    <property type="match status" value="1"/>
</dbReference>
<proteinExistence type="predicted"/>
<evidence type="ECO:0000256" key="3">
    <source>
        <dbReference type="SAM" id="Coils"/>
    </source>
</evidence>
<dbReference type="EMBL" id="CAMXCT030000849">
    <property type="protein sequence ID" value="CAL4771277.1"/>
    <property type="molecule type" value="Genomic_DNA"/>
</dbReference>
<evidence type="ECO:0000313" key="4">
    <source>
        <dbReference type="EMBL" id="CAI3983965.1"/>
    </source>
</evidence>
<feature type="repeat" description="PPR" evidence="2">
    <location>
        <begin position="41"/>
        <end position="75"/>
    </location>
</feature>
<feature type="coiled-coil region" evidence="3">
    <location>
        <begin position="165"/>
        <end position="192"/>
    </location>
</feature>
<dbReference type="Proteomes" id="UP001152797">
    <property type="component" value="Unassembled WGS sequence"/>
</dbReference>
<keyword evidence="7" id="KW-1185">Reference proteome</keyword>
<evidence type="ECO:0000313" key="7">
    <source>
        <dbReference type="Proteomes" id="UP001152797"/>
    </source>
</evidence>
<name>A0A9P1C3V3_9DINO</name>
<dbReference type="Pfam" id="PF01535">
    <property type="entry name" value="PPR"/>
    <property type="match status" value="1"/>
</dbReference>
<reference evidence="5" key="2">
    <citation type="submission" date="2024-04" db="EMBL/GenBank/DDBJ databases">
        <authorList>
            <person name="Chen Y."/>
            <person name="Shah S."/>
            <person name="Dougan E. K."/>
            <person name="Thang M."/>
            <person name="Chan C."/>
        </authorList>
    </citation>
    <scope>NUCLEOTIDE SEQUENCE [LARGE SCALE GENOMIC DNA]</scope>
</reference>
<dbReference type="PANTHER" id="PTHR47447:SF17">
    <property type="entry name" value="OS12G0638900 PROTEIN"/>
    <property type="match status" value="1"/>
</dbReference>